<evidence type="ECO:0000313" key="15">
    <source>
        <dbReference type="Proteomes" id="UP000248598"/>
    </source>
</evidence>
<feature type="binding site" evidence="9 11">
    <location>
        <position position="130"/>
    </location>
    <ligand>
        <name>substrate</name>
    </ligand>
</feature>
<evidence type="ECO:0000256" key="3">
    <source>
        <dbReference type="ARBA" id="ARBA00011738"/>
    </source>
</evidence>
<dbReference type="InterPro" id="IPR011060">
    <property type="entry name" value="RibuloseP-bd_barrel"/>
</dbReference>
<evidence type="ECO:0000256" key="5">
    <source>
        <dbReference type="ARBA" id="ARBA00022975"/>
    </source>
</evidence>
<feature type="active site" description="For OMPdecase activity" evidence="10">
    <location>
        <position position="76"/>
    </location>
</feature>
<dbReference type="SMART" id="SM00934">
    <property type="entry name" value="OMPdecase"/>
    <property type="match status" value="1"/>
</dbReference>
<dbReference type="Pfam" id="PF00215">
    <property type="entry name" value="OMPdecase"/>
    <property type="match status" value="1"/>
</dbReference>
<feature type="binding site" evidence="9 11">
    <location>
        <position position="221"/>
    </location>
    <ligand>
        <name>substrate</name>
    </ligand>
</feature>
<feature type="active site" description="For OMPdecase activity" evidence="10">
    <location>
        <position position="73"/>
    </location>
</feature>
<comment type="pathway">
    <text evidence="2 9 12">Pyrimidine metabolism; UMP biosynthesis via de novo pathway; UMP from orotate: step 2/2.</text>
</comment>
<proteinExistence type="inferred from homology"/>
<evidence type="ECO:0000256" key="4">
    <source>
        <dbReference type="ARBA" id="ARBA00022793"/>
    </source>
</evidence>
<organism evidence="14 15">
    <name type="scientific">Kingella kingae</name>
    <dbReference type="NCBI Taxonomy" id="504"/>
    <lineage>
        <taxon>Bacteria</taxon>
        <taxon>Pseudomonadati</taxon>
        <taxon>Pseudomonadota</taxon>
        <taxon>Betaproteobacteria</taxon>
        <taxon>Neisseriales</taxon>
        <taxon>Neisseriaceae</taxon>
        <taxon>Kingella</taxon>
    </lineage>
</organism>
<dbReference type="RefSeq" id="WP_003786478.1">
    <property type="nucleotide sequence ID" value="NZ_CP091518.1"/>
</dbReference>
<evidence type="ECO:0000256" key="6">
    <source>
        <dbReference type="ARBA" id="ARBA00023239"/>
    </source>
</evidence>
<evidence type="ECO:0000256" key="1">
    <source>
        <dbReference type="ARBA" id="ARBA00002356"/>
    </source>
</evidence>
<dbReference type="GO" id="GO:0004590">
    <property type="term" value="F:orotidine-5'-phosphate decarboxylase activity"/>
    <property type="evidence" value="ECO:0007669"/>
    <property type="project" value="UniProtKB-UniRule"/>
</dbReference>
<dbReference type="InterPro" id="IPR014732">
    <property type="entry name" value="OMPdecase"/>
</dbReference>
<evidence type="ECO:0000256" key="12">
    <source>
        <dbReference type="RuleBase" id="RU000512"/>
    </source>
</evidence>
<feature type="binding site" evidence="9 11">
    <location>
        <position position="222"/>
    </location>
    <ligand>
        <name>substrate</name>
    </ligand>
</feature>
<evidence type="ECO:0000313" key="14">
    <source>
        <dbReference type="EMBL" id="SQH25492.1"/>
    </source>
</evidence>
<evidence type="ECO:0000256" key="9">
    <source>
        <dbReference type="HAMAP-Rule" id="MF_01200"/>
    </source>
</evidence>
<dbReference type="NCBIfam" id="TIGR01740">
    <property type="entry name" value="pyrF"/>
    <property type="match status" value="1"/>
</dbReference>
<dbReference type="CDD" id="cd04725">
    <property type="entry name" value="OMP_decarboxylase_like"/>
    <property type="match status" value="1"/>
</dbReference>
<dbReference type="InterPro" id="IPR047596">
    <property type="entry name" value="OMPdecase_bac"/>
</dbReference>
<gene>
    <name evidence="9 14" type="primary">pyrF</name>
    <name evidence="14" type="ORF">NCTC10529_01692</name>
</gene>
<dbReference type="FunFam" id="3.20.20.70:FF:000015">
    <property type="entry name" value="Orotidine 5'-phosphate decarboxylase"/>
    <property type="match status" value="1"/>
</dbReference>
<dbReference type="EMBL" id="LS483426">
    <property type="protein sequence ID" value="SQH25492.1"/>
    <property type="molecule type" value="Genomic_DNA"/>
</dbReference>
<keyword evidence="6 9" id="KW-0456">Lyase</keyword>
<evidence type="ECO:0000256" key="8">
    <source>
        <dbReference type="ARBA" id="ARBA00061012"/>
    </source>
</evidence>
<dbReference type="AlphaFoldDB" id="A0AAX2J6J2"/>
<comment type="function">
    <text evidence="1 9">Catalyzes the decarboxylation of orotidine 5'-monophosphate (OMP) to uridine 5'-monophosphate (UMP).</text>
</comment>
<dbReference type="SUPFAM" id="SSF51366">
    <property type="entry name" value="Ribulose-phoshate binding barrel"/>
    <property type="match status" value="1"/>
</dbReference>
<evidence type="ECO:0000256" key="11">
    <source>
        <dbReference type="PIRSR" id="PIRSR614732-2"/>
    </source>
</evidence>
<feature type="binding site" evidence="9 11">
    <location>
        <position position="22"/>
    </location>
    <ligand>
        <name>substrate</name>
    </ligand>
</feature>
<dbReference type="PANTHER" id="PTHR32119:SF2">
    <property type="entry name" value="OROTIDINE 5'-PHOSPHATE DECARBOXYLASE"/>
    <property type="match status" value="1"/>
</dbReference>
<accession>A0AAX2J6J2</accession>
<dbReference type="Gene3D" id="3.20.20.70">
    <property type="entry name" value="Aldolase class I"/>
    <property type="match status" value="1"/>
</dbReference>
<name>A0AAX2J6J2_KINKI</name>
<keyword evidence="5 9" id="KW-0665">Pyrimidine biosynthesis</keyword>
<feature type="binding site" evidence="9 11">
    <location>
        <position position="44"/>
    </location>
    <ligand>
        <name>substrate</name>
    </ligand>
</feature>
<sequence length="242" mass="26417">MNPLMTDYPLSTQRTPVIVALDFANEHDTLQFVRQLSPDLCQLKIGKELFTATGRQLVEKLVHQGFKLFLDLKYHDIPNTVAQACKVAADMGVWLVDMHALGGRRMMEAAANAVANQLHRPYLIGVTVLTSMEQTDLAELGYTQSPEQLVSQWAALAQQSGLDGVVCSAHEAALLRQQRGDDFLLVTPGIRLDVAGNSDDQRRIMTPQQALSAGASYLVMGRPIVQAANPAAVLREINSGLV</sequence>
<dbReference type="NCBIfam" id="NF001273">
    <property type="entry name" value="PRK00230.1"/>
    <property type="match status" value="1"/>
</dbReference>
<dbReference type="GO" id="GO:0006207">
    <property type="term" value="P:'de novo' pyrimidine nucleobase biosynthetic process"/>
    <property type="evidence" value="ECO:0007669"/>
    <property type="project" value="InterPro"/>
</dbReference>
<comment type="subunit">
    <text evidence="3 9">Homodimer.</text>
</comment>
<protein>
    <recommendedName>
        <fullName evidence="9">Orotidine 5'-phosphate decarboxylase</fullName>
        <ecNumber evidence="9">4.1.1.23</ecNumber>
    </recommendedName>
    <alternativeName>
        <fullName evidence="9">OMP decarboxylase</fullName>
        <shortName evidence="9">OMPDCase</shortName>
        <shortName evidence="9">OMPdecase</shortName>
    </alternativeName>
</protein>
<comment type="similarity">
    <text evidence="8 9">Belongs to the OMP decarboxylase family. Type 1 subfamily.</text>
</comment>
<evidence type="ECO:0000256" key="2">
    <source>
        <dbReference type="ARBA" id="ARBA00004861"/>
    </source>
</evidence>
<feature type="active site" description="For OMPdecase activity" evidence="10">
    <location>
        <position position="71"/>
    </location>
</feature>
<feature type="binding site" evidence="9 11">
    <location>
        <position position="191"/>
    </location>
    <ligand>
        <name>substrate</name>
    </ligand>
</feature>
<keyword evidence="4 9" id="KW-0210">Decarboxylase</keyword>
<dbReference type="InterPro" id="IPR013785">
    <property type="entry name" value="Aldolase_TIM"/>
</dbReference>
<dbReference type="GeneID" id="93262966"/>
<dbReference type="GO" id="GO:0044205">
    <property type="term" value="P:'de novo' UMP biosynthetic process"/>
    <property type="evidence" value="ECO:0007669"/>
    <property type="project" value="UniProtKB-UniRule"/>
</dbReference>
<evidence type="ECO:0000256" key="7">
    <source>
        <dbReference type="ARBA" id="ARBA00049157"/>
    </source>
</evidence>
<feature type="active site" description="Proton donor" evidence="9">
    <location>
        <position position="73"/>
    </location>
</feature>
<feature type="binding site" evidence="9">
    <location>
        <begin position="71"/>
        <end position="80"/>
    </location>
    <ligand>
        <name>substrate</name>
    </ligand>
</feature>
<dbReference type="InterPro" id="IPR001754">
    <property type="entry name" value="OMPdeCOase_dom"/>
</dbReference>
<dbReference type="HAMAP" id="MF_01200_B">
    <property type="entry name" value="OMPdecase_type1_B"/>
    <property type="match status" value="1"/>
</dbReference>
<dbReference type="Proteomes" id="UP000248598">
    <property type="component" value="Chromosome 1"/>
</dbReference>
<feature type="domain" description="Orotidine 5'-phosphate decarboxylase" evidence="13">
    <location>
        <begin position="16"/>
        <end position="237"/>
    </location>
</feature>
<dbReference type="GO" id="GO:0005829">
    <property type="term" value="C:cytosol"/>
    <property type="evidence" value="ECO:0007669"/>
    <property type="project" value="TreeGrafter"/>
</dbReference>
<dbReference type="PROSITE" id="PS00156">
    <property type="entry name" value="OMPDECASE"/>
    <property type="match status" value="1"/>
</dbReference>
<dbReference type="EC" id="4.1.1.23" evidence="9"/>
<reference evidence="14 15" key="1">
    <citation type="submission" date="2018-06" db="EMBL/GenBank/DDBJ databases">
        <authorList>
            <consortium name="Pathogen Informatics"/>
            <person name="Doyle S."/>
        </authorList>
    </citation>
    <scope>NUCLEOTIDE SEQUENCE [LARGE SCALE GENOMIC DNA]</scope>
    <source>
        <strain evidence="14 15">NCTC10529</strain>
    </source>
</reference>
<dbReference type="InterPro" id="IPR018089">
    <property type="entry name" value="OMPdecase_AS"/>
</dbReference>
<comment type="catalytic activity">
    <reaction evidence="7 9 12">
        <text>orotidine 5'-phosphate + H(+) = UMP + CO2</text>
        <dbReference type="Rhea" id="RHEA:11596"/>
        <dbReference type="ChEBI" id="CHEBI:15378"/>
        <dbReference type="ChEBI" id="CHEBI:16526"/>
        <dbReference type="ChEBI" id="CHEBI:57538"/>
        <dbReference type="ChEBI" id="CHEBI:57865"/>
        <dbReference type="EC" id="4.1.1.23"/>
    </reaction>
</comment>
<feature type="binding site" evidence="9 11">
    <location>
        <position position="201"/>
    </location>
    <ligand>
        <name>substrate</name>
    </ligand>
</feature>
<evidence type="ECO:0000259" key="13">
    <source>
        <dbReference type="SMART" id="SM00934"/>
    </source>
</evidence>
<dbReference type="PANTHER" id="PTHR32119">
    <property type="entry name" value="OROTIDINE 5'-PHOSPHATE DECARBOXYLASE"/>
    <property type="match status" value="1"/>
</dbReference>
<evidence type="ECO:0000256" key="10">
    <source>
        <dbReference type="PIRSR" id="PIRSR614732-1"/>
    </source>
</evidence>